<dbReference type="HOGENOM" id="CLU_1247513_0_0_1"/>
<keyword evidence="1" id="KW-0472">Membrane</keyword>
<keyword evidence="1" id="KW-0812">Transmembrane</keyword>
<dbReference type="EMBL" id="DS566049">
    <property type="status" value="NOT_ANNOTATED_CDS"/>
    <property type="molecule type" value="Genomic_DNA"/>
</dbReference>
<protein>
    <submittedName>
        <fullName evidence="2">Uncharacterized protein</fullName>
    </submittedName>
</protein>
<evidence type="ECO:0000313" key="3">
    <source>
        <dbReference type="Proteomes" id="UP000005238"/>
    </source>
</evidence>
<sequence>MTPDTLGLQRVPAHGRLLRTLVEAWECTQVGHRGMYTAPRVRALERYCLTVSRTRVLAVCLLTPLPVLGFVVVMELLPLSPPSDGWRRNSGWILRYVFVFCLLTFSCLQQASSFTTTLNVTLGQSLAIVWICVSSYFIVLLAIMAVWVFPIPFVFELTGGVFGGVFVVCVVVVFGGKTLKKTPKLSAQLRVIYNVSAVEVPLSMCSMAAGNSHSYCFSTCSR</sequence>
<keyword evidence="3" id="KW-1185">Reference proteome</keyword>
<dbReference type="VEuPathDB" id="FungiDB:KRP23_6775"/>
<dbReference type="EnsemblProtists" id="Phyra80796">
    <property type="protein sequence ID" value="Phyra80796"/>
    <property type="gene ID" value="Phyra80796"/>
</dbReference>
<feature type="transmembrane region" description="Helical" evidence="1">
    <location>
        <begin position="93"/>
        <end position="114"/>
    </location>
</feature>
<evidence type="ECO:0000256" key="1">
    <source>
        <dbReference type="SAM" id="Phobius"/>
    </source>
</evidence>
<organism evidence="2 3">
    <name type="scientific">Phytophthora ramorum</name>
    <name type="common">Sudden oak death agent</name>
    <dbReference type="NCBI Taxonomy" id="164328"/>
    <lineage>
        <taxon>Eukaryota</taxon>
        <taxon>Sar</taxon>
        <taxon>Stramenopiles</taxon>
        <taxon>Oomycota</taxon>
        <taxon>Peronosporomycetes</taxon>
        <taxon>Peronosporales</taxon>
        <taxon>Peronosporaceae</taxon>
        <taxon>Phytophthora</taxon>
    </lineage>
</organism>
<name>H3GUB0_PHYRM</name>
<reference evidence="3" key="1">
    <citation type="journal article" date="2006" name="Science">
        <title>Phytophthora genome sequences uncover evolutionary origins and mechanisms of pathogenesis.</title>
        <authorList>
            <person name="Tyler B.M."/>
            <person name="Tripathy S."/>
            <person name="Zhang X."/>
            <person name="Dehal P."/>
            <person name="Jiang R.H."/>
            <person name="Aerts A."/>
            <person name="Arredondo F.D."/>
            <person name="Baxter L."/>
            <person name="Bensasson D."/>
            <person name="Beynon J.L."/>
            <person name="Chapman J."/>
            <person name="Damasceno C.M."/>
            <person name="Dorrance A.E."/>
            <person name="Dou D."/>
            <person name="Dickerman A.W."/>
            <person name="Dubchak I.L."/>
            <person name="Garbelotto M."/>
            <person name="Gijzen M."/>
            <person name="Gordon S.G."/>
            <person name="Govers F."/>
            <person name="Grunwald N.J."/>
            <person name="Huang W."/>
            <person name="Ivors K.L."/>
            <person name="Jones R.W."/>
            <person name="Kamoun S."/>
            <person name="Krampis K."/>
            <person name="Lamour K.H."/>
            <person name="Lee M.K."/>
            <person name="McDonald W.H."/>
            <person name="Medina M."/>
            <person name="Meijer H.J."/>
            <person name="Nordberg E.K."/>
            <person name="Maclean D.J."/>
            <person name="Ospina-Giraldo M.D."/>
            <person name="Morris P.F."/>
            <person name="Phuntumart V."/>
            <person name="Putnam N.H."/>
            <person name="Rash S."/>
            <person name="Rose J.K."/>
            <person name="Sakihama Y."/>
            <person name="Salamov A.A."/>
            <person name="Savidor A."/>
            <person name="Scheuring C.F."/>
            <person name="Smith B.M."/>
            <person name="Sobral B.W."/>
            <person name="Terry A."/>
            <person name="Torto-Alalibo T.A."/>
            <person name="Win J."/>
            <person name="Xu Z."/>
            <person name="Zhang H."/>
            <person name="Grigoriev I.V."/>
            <person name="Rokhsar D.S."/>
            <person name="Boore J.L."/>
        </authorList>
    </citation>
    <scope>NUCLEOTIDE SEQUENCE [LARGE SCALE GENOMIC DNA]</scope>
    <source>
        <strain evidence="3">Pr102</strain>
    </source>
</reference>
<keyword evidence="1" id="KW-1133">Transmembrane helix</keyword>
<proteinExistence type="predicted"/>
<evidence type="ECO:0000313" key="2">
    <source>
        <dbReference type="EnsemblProtists" id="Phyra80796"/>
    </source>
</evidence>
<dbReference type="AlphaFoldDB" id="H3GUB0"/>
<reference evidence="2" key="2">
    <citation type="submission" date="2015-06" db="UniProtKB">
        <authorList>
            <consortium name="EnsemblProtists"/>
        </authorList>
    </citation>
    <scope>IDENTIFICATION</scope>
    <source>
        <strain evidence="2">Pr102</strain>
    </source>
</reference>
<dbReference type="InParanoid" id="H3GUB0"/>
<feature type="transmembrane region" description="Helical" evidence="1">
    <location>
        <begin position="153"/>
        <end position="174"/>
    </location>
</feature>
<dbReference type="eggNOG" id="ENOG502QYSS">
    <property type="taxonomic scope" value="Eukaryota"/>
</dbReference>
<dbReference type="Proteomes" id="UP000005238">
    <property type="component" value="Unassembled WGS sequence"/>
</dbReference>
<dbReference type="VEuPathDB" id="FungiDB:KRP22_10108"/>
<accession>H3GUB0</accession>
<feature type="transmembrane region" description="Helical" evidence="1">
    <location>
        <begin position="126"/>
        <end position="147"/>
    </location>
</feature>
<dbReference type="OMA" id="WRRNSGW"/>
<feature type="transmembrane region" description="Helical" evidence="1">
    <location>
        <begin position="56"/>
        <end position="73"/>
    </location>
</feature>